<proteinExistence type="predicted"/>
<sequence length="136" mass="14920">MSIGRVSPTARLLVVVATKCWTLFVAYLHKVAVYFGRTTDHDRLDTRQTEYSHPTASLGGMFKSFCGATVSIGFTLGSQIPASVIHYDRSAQVAHALLTCRPTMTEGSITEPQSLRAIAKTARDSNYITHRVTSSR</sequence>
<accession>A0ACB8C103</accession>
<gene>
    <name evidence="1" type="ORF">BV22DRAFT_50541</name>
</gene>
<evidence type="ECO:0000313" key="2">
    <source>
        <dbReference type="Proteomes" id="UP000790709"/>
    </source>
</evidence>
<keyword evidence="2" id="KW-1185">Reference proteome</keyword>
<protein>
    <submittedName>
        <fullName evidence="1">Uncharacterized protein</fullName>
    </submittedName>
</protein>
<dbReference type="Proteomes" id="UP000790709">
    <property type="component" value="Unassembled WGS sequence"/>
</dbReference>
<organism evidence="1 2">
    <name type="scientific">Leucogyrophana mollusca</name>
    <dbReference type="NCBI Taxonomy" id="85980"/>
    <lineage>
        <taxon>Eukaryota</taxon>
        <taxon>Fungi</taxon>
        <taxon>Dikarya</taxon>
        <taxon>Basidiomycota</taxon>
        <taxon>Agaricomycotina</taxon>
        <taxon>Agaricomycetes</taxon>
        <taxon>Agaricomycetidae</taxon>
        <taxon>Boletales</taxon>
        <taxon>Boletales incertae sedis</taxon>
        <taxon>Leucogyrophana</taxon>
    </lineage>
</organism>
<name>A0ACB8C103_9AGAM</name>
<comment type="caution">
    <text evidence="1">The sequence shown here is derived from an EMBL/GenBank/DDBJ whole genome shotgun (WGS) entry which is preliminary data.</text>
</comment>
<reference evidence="1" key="1">
    <citation type="journal article" date="2021" name="New Phytol.">
        <title>Evolutionary innovations through gain and loss of genes in the ectomycorrhizal Boletales.</title>
        <authorList>
            <person name="Wu G."/>
            <person name="Miyauchi S."/>
            <person name="Morin E."/>
            <person name="Kuo A."/>
            <person name="Drula E."/>
            <person name="Varga T."/>
            <person name="Kohler A."/>
            <person name="Feng B."/>
            <person name="Cao Y."/>
            <person name="Lipzen A."/>
            <person name="Daum C."/>
            <person name="Hundley H."/>
            <person name="Pangilinan J."/>
            <person name="Johnson J."/>
            <person name="Barry K."/>
            <person name="LaButti K."/>
            <person name="Ng V."/>
            <person name="Ahrendt S."/>
            <person name="Min B."/>
            <person name="Choi I.G."/>
            <person name="Park H."/>
            <person name="Plett J.M."/>
            <person name="Magnuson J."/>
            <person name="Spatafora J.W."/>
            <person name="Nagy L.G."/>
            <person name="Henrissat B."/>
            <person name="Grigoriev I.V."/>
            <person name="Yang Z.L."/>
            <person name="Xu J."/>
            <person name="Martin F.M."/>
        </authorList>
    </citation>
    <scope>NUCLEOTIDE SEQUENCE</scope>
    <source>
        <strain evidence="1">KUC20120723A-06</strain>
    </source>
</reference>
<dbReference type="EMBL" id="MU266330">
    <property type="protein sequence ID" value="KAH7930728.1"/>
    <property type="molecule type" value="Genomic_DNA"/>
</dbReference>
<evidence type="ECO:0000313" key="1">
    <source>
        <dbReference type="EMBL" id="KAH7930728.1"/>
    </source>
</evidence>